<dbReference type="Gene3D" id="1.20.120.1870">
    <property type="entry name" value="Fic/DOC protein, Fido domain"/>
    <property type="match status" value="1"/>
</dbReference>
<name>A0A1E5NXX4_9ACTN</name>
<accession>A0A1E5NXX4</accession>
<gene>
    <name evidence="1" type="ORF">BGK67_34800</name>
</gene>
<dbReference type="AlphaFoldDB" id="A0A1E5NXX4"/>
<evidence type="ECO:0000313" key="1">
    <source>
        <dbReference type="EMBL" id="OEJ21065.1"/>
    </source>
</evidence>
<protein>
    <recommendedName>
        <fullName evidence="3">Fic family toxin-antitoxin system, toxin component</fullName>
    </recommendedName>
</protein>
<evidence type="ECO:0000313" key="2">
    <source>
        <dbReference type="Proteomes" id="UP000095705"/>
    </source>
</evidence>
<dbReference type="InterPro" id="IPR053737">
    <property type="entry name" value="Type_II_TA_Toxin"/>
</dbReference>
<sequence>MTRYLTPEQLLQVAETLPGDPPCDDMGVLDAACSRIQSRYLERDVYGSLWLKAAALMQTLALHEPLEAHNDFFAWLAGEVFLATNGIHMNYEPKEARELVLSAGRKEIGAQAIAARLRGWTTQH</sequence>
<keyword evidence="2" id="KW-1185">Reference proteome</keyword>
<evidence type="ECO:0008006" key="3">
    <source>
        <dbReference type="Google" id="ProtNLM"/>
    </source>
</evidence>
<dbReference type="Proteomes" id="UP000095705">
    <property type="component" value="Plasmid pACMP1"/>
</dbReference>
<reference evidence="1 2" key="1">
    <citation type="submission" date="2016-08" db="EMBL/GenBank/DDBJ databases">
        <title>The complete genome of Streptomyces subrutilus 10-1-1.</title>
        <authorList>
            <person name="Chen X."/>
        </authorList>
    </citation>
    <scope>NUCLEOTIDE SEQUENCE [LARGE SCALE GENOMIC DNA]</scope>
    <source>
        <strain evidence="1 2">10-1-1</strain>
        <plasmid evidence="2">pacmp1</plasmid>
    </source>
</reference>
<dbReference type="OrthoDB" id="4214595at2"/>
<dbReference type="EMBL" id="MEHK01000005">
    <property type="protein sequence ID" value="OEJ21065.1"/>
    <property type="molecule type" value="Genomic_DNA"/>
</dbReference>
<dbReference type="RefSeq" id="WP_069917953.1">
    <property type="nucleotide sequence ID" value="NZ_CM007203.1"/>
</dbReference>
<comment type="caution">
    <text evidence="1">The sequence shown here is derived from an EMBL/GenBank/DDBJ whole genome shotgun (WGS) entry which is preliminary data.</text>
</comment>
<organism evidence="1 2">
    <name type="scientific">Streptomyces subrutilus</name>
    <dbReference type="NCBI Taxonomy" id="36818"/>
    <lineage>
        <taxon>Bacteria</taxon>
        <taxon>Bacillati</taxon>
        <taxon>Actinomycetota</taxon>
        <taxon>Actinomycetes</taxon>
        <taxon>Kitasatosporales</taxon>
        <taxon>Streptomycetaceae</taxon>
        <taxon>Streptomyces</taxon>
    </lineage>
</organism>
<geneLocation type="plasmid" evidence="2">
    <name>pacmp1</name>
</geneLocation>
<keyword evidence="1" id="KW-0614">Plasmid</keyword>
<proteinExistence type="predicted"/>